<feature type="region of interest" description="Disordered" evidence="1">
    <location>
        <begin position="81"/>
        <end position="199"/>
    </location>
</feature>
<feature type="compositionally biased region" description="Low complexity" evidence="1">
    <location>
        <begin position="171"/>
        <end position="188"/>
    </location>
</feature>
<evidence type="ECO:0000313" key="3">
    <source>
        <dbReference type="Proteomes" id="UP000236664"/>
    </source>
</evidence>
<evidence type="ECO:0000313" key="2">
    <source>
        <dbReference type="EMBL" id="PNP85981.1"/>
    </source>
</evidence>
<evidence type="ECO:0000256" key="1">
    <source>
        <dbReference type="SAM" id="MobiDB-lite"/>
    </source>
</evidence>
<dbReference type="Proteomes" id="UP000236664">
    <property type="component" value="Unassembled WGS sequence"/>
</dbReference>
<organism evidence="2 3">
    <name type="scientific">Gibberella nygamai</name>
    <name type="common">Bean root rot disease fungus</name>
    <name type="synonym">Fusarium nygamai</name>
    <dbReference type="NCBI Taxonomy" id="42673"/>
    <lineage>
        <taxon>Eukaryota</taxon>
        <taxon>Fungi</taxon>
        <taxon>Dikarya</taxon>
        <taxon>Ascomycota</taxon>
        <taxon>Pezizomycotina</taxon>
        <taxon>Sordariomycetes</taxon>
        <taxon>Hypocreomycetidae</taxon>
        <taxon>Hypocreales</taxon>
        <taxon>Nectriaceae</taxon>
        <taxon>Fusarium</taxon>
        <taxon>Fusarium fujikuroi species complex</taxon>
    </lineage>
</organism>
<dbReference type="OrthoDB" id="5097415at2759"/>
<proteinExistence type="predicted"/>
<protein>
    <submittedName>
        <fullName evidence="2">Uncharacterized protein</fullName>
    </submittedName>
</protein>
<feature type="compositionally biased region" description="Polar residues" evidence="1">
    <location>
        <begin position="141"/>
        <end position="153"/>
    </location>
</feature>
<gene>
    <name evidence="2" type="ORF">FNYG_01037</name>
</gene>
<reference evidence="2 3" key="1">
    <citation type="submission" date="2017-06" db="EMBL/GenBank/DDBJ databases">
        <title>Genome of Fusarium nygamai isolate CS10214.</title>
        <authorList>
            <person name="Gardiner D.M."/>
            <person name="Obanor F."/>
            <person name="Kazan K."/>
        </authorList>
    </citation>
    <scope>NUCLEOTIDE SEQUENCE [LARGE SCALE GENOMIC DNA]</scope>
    <source>
        <strain evidence="2 3">CS10214</strain>
    </source>
</reference>
<comment type="caution">
    <text evidence="2">The sequence shown here is derived from an EMBL/GenBank/DDBJ whole genome shotgun (WGS) entry which is preliminary data.</text>
</comment>
<feature type="region of interest" description="Disordered" evidence="1">
    <location>
        <begin position="1"/>
        <end position="62"/>
    </location>
</feature>
<sequence length="272" mass="30658">MAMSFQSHKTLHNWPTTKLQAQKYQSQKPQSPYHPLSNSVQEFSLQESHTRQVSASSCYSVPETLPKSNLKIEAASQLRSFSSGSGRILRPPLQLHQRPFLPSENIRPARPTPVRRSQSDPDRDCSLETPLVPPKDDVMTPPQQGHNLCVSSESDTEPNKRNTFGYTELPSTDSSYWSDPSSSESGSSSEDEEEFTDAEGTDFETSAIEDSLLHSSIIQAQRVSFHTWILNPTTDDDAPNPRPKLNWRRQIGYRNIAGPHHSKEAKRWGIIF</sequence>
<dbReference type="EMBL" id="MTQA01000018">
    <property type="protein sequence ID" value="PNP85981.1"/>
    <property type="molecule type" value="Genomic_DNA"/>
</dbReference>
<name>A0A2K0WUN2_GIBNY</name>
<keyword evidence="3" id="KW-1185">Reference proteome</keyword>
<feature type="compositionally biased region" description="Basic and acidic residues" evidence="1">
    <location>
        <begin position="117"/>
        <end position="126"/>
    </location>
</feature>
<accession>A0A2K0WUN2</accession>
<feature type="compositionally biased region" description="Acidic residues" evidence="1">
    <location>
        <begin position="189"/>
        <end position="199"/>
    </location>
</feature>
<dbReference type="AlphaFoldDB" id="A0A2K0WUN2"/>
<feature type="compositionally biased region" description="Polar residues" evidence="1">
    <location>
        <begin position="1"/>
        <end position="59"/>
    </location>
</feature>